<sequence>MPTLSSTQSAAAGAEPADPSSMPPRGSWTSRLFTWLNDAEEPLWERPGPTRAQQRRDILGTVVFIMVALGMTVATKSFGLVIEGEQSWRGYVAVAGMIAPLAVRRRYPMITLLISSALFLGLAYVSPEASVQLPFQTAYFAAIYAAVAWARDRRWLWIAVALVLLEMAAWIVISFTISNAVAMFYGTDGPTGPLDPVLAYVLYTAVINLAYFGGAILVGRASWRGALQRARLADQAERIHAQADELARRAVVDERLRIARELHDVVAHHVSVIGVQAGAARRVLTRSPEVAEGALRTIEGASRDAVGEMRALLGVLRSETDAGRSGDSRAPEPGLADLDDLAEQHRRQGLRVTLTRVEAAPGDLDRVPPALGLSVYRCVQESLTNVVRHSTAGSASVTLRTGSSGGTADGGPTDSPAGAFVEVEVLDDGQPRGGTSGTGYGLRGVSERVSLHGGQAEIGPRLTGTGWRVRARFHLRDTTTNTESETR</sequence>
<keyword evidence="8" id="KW-0902">Two-component regulatory system</keyword>
<feature type="region of interest" description="Disordered" evidence="9">
    <location>
        <begin position="317"/>
        <end position="339"/>
    </location>
</feature>
<feature type="compositionally biased region" description="Basic and acidic residues" evidence="9">
    <location>
        <begin position="318"/>
        <end position="330"/>
    </location>
</feature>
<dbReference type="Gene3D" id="3.30.565.10">
    <property type="entry name" value="Histidine kinase-like ATPase, C-terminal domain"/>
    <property type="match status" value="1"/>
</dbReference>
<dbReference type="EC" id="2.7.13.3" evidence="2"/>
<keyword evidence="10" id="KW-1133">Transmembrane helix</keyword>
<evidence type="ECO:0000256" key="8">
    <source>
        <dbReference type="ARBA" id="ARBA00023012"/>
    </source>
</evidence>
<evidence type="ECO:0000256" key="7">
    <source>
        <dbReference type="ARBA" id="ARBA00022840"/>
    </source>
</evidence>
<evidence type="ECO:0000256" key="9">
    <source>
        <dbReference type="SAM" id="MobiDB-lite"/>
    </source>
</evidence>
<dbReference type="CDD" id="cd16917">
    <property type="entry name" value="HATPase_UhpB-NarQ-NarX-like"/>
    <property type="match status" value="1"/>
</dbReference>
<feature type="transmembrane region" description="Helical" evidence="10">
    <location>
        <begin position="110"/>
        <end position="127"/>
    </location>
</feature>
<dbReference type="Proteomes" id="UP000826651">
    <property type="component" value="Unassembled WGS sequence"/>
</dbReference>
<feature type="domain" description="Histidine kinase/HSP90-like ATPase" evidence="11">
    <location>
        <begin position="370"/>
        <end position="479"/>
    </location>
</feature>
<dbReference type="InterPro" id="IPR050482">
    <property type="entry name" value="Sensor_HK_TwoCompSys"/>
</dbReference>
<dbReference type="InterPro" id="IPR036890">
    <property type="entry name" value="HATPase_C_sf"/>
</dbReference>
<evidence type="ECO:0000256" key="10">
    <source>
        <dbReference type="SAM" id="Phobius"/>
    </source>
</evidence>
<dbReference type="GO" id="GO:0016301">
    <property type="term" value="F:kinase activity"/>
    <property type="evidence" value="ECO:0007669"/>
    <property type="project" value="UniProtKB-KW"/>
</dbReference>
<protein>
    <recommendedName>
        <fullName evidence="2">histidine kinase</fullName>
        <ecNumber evidence="2">2.7.13.3</ecNumber>
    </recommendedName>
</protein>
<feature type="transmembrane region" description="Helical" evidence="10">
    <location>
        <begin position="58"/>
        <end position="82"/>
    </location>
</feature>
<organism evidence="12 13">
    <name type="scientific">Occultella gossypii</name>
    <dbReference type="NCBI Taxonomy" id="2800820"/>
    <lineage>
        <taxon>Bacteria</taxon>
        <taxon>Bacillati</taxon>
        <taxon>Actinomycetota</taxon>
        <taxon>Actinomycetes</taxon>
        <taxon>Micrococcales</taxon>
        <taxon>Ruaniaceae</taxon>
        <taxon>Occultella</taxon>
    </lineage>
</organism>
<evidence type="ECO:0000256" key="4">
    <source>
        <dbReference type="ARBA" id="ARBA00022679"/>
    </source>
</evidence>
<name>A0ABS7S3H5_9MICO</name>
<evidence type="ECO:0000256" key="1">
    <source>
        <dbReference type="ARBA" id="ARBA00000085"/>
    </source>
</evidence>
<evidence type="ECO:0000313" key="13">
    <source>
        <dbReference type="Proteomes" id="UP000826651"/>
    </source>
</evidence>
<evidence type="ECO:0000256" key="3">
    <source>
        <dbReference type="ARBA" id="ARBA00022553"/>
    </source>
</evidence>
<feature type="transmembrane region" description="Helical" evidence="10">
    <location>
        <begin position="197"/>
        <end position="219"/>
    </location>
</feature>
<keyword evidence="10" id="KW-0812">Transmembrane</keyword>
<dbReference type="InterPro" id="IPR011712">
    <property type="entry name" value="Sig_transdc_His_kin_sub3_dim/P"/>
</dbReference>
<evidence type="ECO:0000256" key="2">
    <source>
        <dbReference type="ARBA" id="ARBA00012438"/>
    </source>
</evidence>
<feature type="region of interest" description="Disordered" evidence="9">
    <location>
        <begin position="1"/>
        <end position="25"/>
    </location>
</feature>
<feature type="compositionally biased region" description="Polar residues" evidence="9">
    <location>
        <begin position="390"/>
        <end position="402"/>
    </location>
</feature>
<dbReference type="InterPro" id="IPR003594">
    <property type="entry name" value="HATPase_dom"/>
</dbReference>
<evidence type="ECO:0000259" key="11">
    <source>
        <dbReference type="SMART" id="SM00387"/>
    </source>
</evidence>
<dbReference type="EMBL" id="JAGSHT010000002">
    <property type="protein sequence ID" value="MBZ2194901.1"/>
    <property type="molecule type" value="Genomic_DNA"/>
</dbReference>
<accession>A0ABS7S3H5</accession>
<keyword evidence="13" id="KW-1185">Reference proteome</keyword>
<dbReference type="SMART" id="SM00387">
    <property type="entry name" value="HATPase_c"/>
    <property type="match status" value="1"/>
</dbReference>
<feature type="transmembrane region" description="Helical" evidence="10">
    <location>
        <begin position="155"/>
        <end position="177"/>
    </location>
</feature>
<dbReference type="SUPFAM" id="SSF55874">
    <property type="entry name" value="ATPase domain of HSP90 chaperone/DNA topoisomerase II/histidine kinase"/>
    <property type="match status" value="1"/>
</dbReference>
<reference evidence="12 13" key="1">
    <citation type="submission" date="2021-04" db="EMBL/GenBank/DDBJ databases">
        <title>Ruania sp. nov., isolated from sandy soil of mangrove forest.</title>
        <authorList>
            <person name="Ge X."/>
            <person name="Huang R."/>
            <person name="Liu W."/>
        </authorList>
    </citation>
    <scope>NUCLEOTIDE SEQUENCE [LARGE SCALE GENOMIC DNA]</scope>
    <source>
        <strain evidence="12 13">N2-46</strain>
    </source>
</reference>
<proteinExistence type="predicted"/>
<evidence type="ECO:0000313" key="12">
    <source>
        <dbReference type="EMBL" id="MBZ2194901.1"/>
    </source>
</evidence>
<feature type="transmembrane region" description="Helical" evidence="10">
    <location>
        <begin position="133"/>
        <end position="150"/>
    </location>
</feature>
<comment type="caution">
    <text evidence="12">The sequence shown here is derived from an EMBL/GenBank/DDBJ whole genome shotgun (WGS) entry which is preliminary data.</text>
</comment>
<dbReference type="RefSeq" id="WP_223402266.1">
    <property type="nucleotide sequence ID" value="NZ_JAGSHT010000002.1"/>
</dbReference>
<dbReference type="PANTHER" id="PTHR24421">
    <property type="entry name" value="NITRATE/NITRITE SENSOR PROTEIN NARX-RELATED"/>
    <property type="match status" value="1"/>
</dbReference>
<keyword evidence="3" id="KW-0597">Phosphoprotein</keyword>
<keyword evidence="10" id="KW-0472">Membrane</keyword>
<dbReference type="Pfam" id="PF23539">
    <property type="entry name" value="DUF7134"/>
    <property type="match status" value="1"/>
</dbReference>
<evidence type="ECO:0000256" key="6">
    <source>
        <dbReference type="ARBA" id="ARBA00022777"/>
    </source>
</evidence>
<evidence type="ECO:0000256" key="5">
    <source>
        <dbReference type="ARBA" id="ARBA00022741"/>
    </source>
</evidence>
<dbReference type="Gene3D" id="1.20.5.1930">
    <property type="match status" value="1"/>
</dbReference>
<feature type="transmembrane region" description="Helical" evidence="10">
    <location>
        <begin position="88"/>
        <end position="103"/>
    </location>
</feature>
<dbReference type="InterPro" id="IPR055558">
    <property type="entry name" value="DUF7134"/>
</dbReference>
<keyword evidence="5" id="KW-0547">Nucleotide-binding</keyword>
<dbReference type="Pfam" id="PF07730">
    <property type="entry name" value="HisKA_3"/>
    <property type="match status" value="1"/>
</dbReference>
<gene>
    <name evidence="12" type="ORF">KCQ71_01950</name>
</gene>
<comment type="catalytic activity">
    <reaction evidence="1">
        <text>ATP + protein L-histidine = ADP + protein N-phospho-L-histidine.</text>
        <dbReference type="EC" id="2.7.13.3"/>
    </reaction>
</comment>
<keyword evidence="6 12" id="KW-0418">Kinase</keyword>
<dbReference type="PANTHER" id="PTHR24421:SF10">
    <property type="entry name" value="NITRATE_NITRITE SENSOR PROTEIN NARQ"/>
    <property type="match status" value="1"/>
</dbReference>
<keyword evidence="4" id="KW-0808">Transferase</keyword>
<feature type="compositionally biased region" description="Polar residues" evidence="9">
    <location>
        <begin position="1"/>
        <end position="10"/>
    </location>
</feature>
<feature type="region of interest" description="Disordered" evidence="9">
    <location>
        <begin position="390"/>
        <end position="417"/>
    </location>
</feature>
<keyword evidence="7" id="KW-0067">ATP-binding</keyword>